<keyword evidence="3" id="KW-0677">Repeat</keyword>
<evidence type="ECO:0000256" key="8">
    <source>
        <dbReference type="ARBA" id="ARBA00023242"/>
    </source>
</evidence>
<feature type="non-terminal residue" evidence="12">
    <location>
        <position position="37"/>
    </location>
</feature>
<reference evidence="12 13" key="1">
    <citation type="submission" date="2013-11" db="EMBL/GenBank/DDBJ databases">
        <title>Genome sequencing of Stegodyphus mimosarum.</title>
        <authorList>
            <person name="Bechsgaard J."/>
        </authorList>
    </citation>
    <scope>NUCLEOTIDE SEQUENCE [LARGE SCALE GENOMIC DNA]</scope>
</reference>
<dbReference type="AlphaFoldDB" id="A0A087UWH4"/>
<evidence type="ECO:0000256" key="1">
    <source>
        <dbReference type="ARBA" id="ARBA00004123"/>
    </source>
</evidence>
<keyword evidence="13" id="KW-1185">Reference proteome</keyword>
<keyword evidence="2" id="KW-0479">Metal-binding</keyword>
<accession>A0A087UWH4</accession>
<gene>
    <name evidence="12" type="ORF">X975_17532</name>
</gene>
<comment type="similarity">
    <text evidence="9">Belongs to the sal C2H2-type zinc-finger protein family.</text>
</comment>
<keyword evidence="6" id="KW-0805">Transcription regulation</keyword>
<dbReference type="Gene3D" id="3.30.160.60">
    <property type="entry name" value="Classic Zinc Finger"/>
    <property type="match status" value="1"/>
</dbReference>
<dbReference type="GO" id="GO:0000981">
    <property type="term" value="F:DNA-binding transcription factor activity, RNA polymerase II-specific"/>
    <property type="evidence" value="ECO:0007669"/>
    <property type="project" value="TreeGrafter"/>
</dbReference>
<dbReference type="PANTHER" id="PTHR23233">
    <property type="entry name" value="SAL-LIKE PROTEIN"/>
    <property type="match status" value="1"/>
</dbReference>
<dbReference type="Pfam" id="PF00096">
    <property type="entry name" value="zf-C2H2"/>
    <property type="match status" value="1"/>
</dbReference>
<dbReference type="PANTHER" id="PTHR23233:SF84">
    <property type="entry name" value="FI23031P1"/>
    <property type="match status" value="1"/>
</dbReference>
<feature type="domain" description="C2H2-type" evidence="11">
    <location>
        <begin position="10"/>
        <end position="37"/>
    </location>
</feature>
<evidence type="ECO:0000256" key="4">
    <source>
        <dbReference type="ARBA" id="ARBA00022771"/>
    </source>
</evidence>
<evidence type="ECO:0000256" key="9">
    <source>
        <dbReference type="ARBA" id="ARBA00038474"/>
    </source>
</evidence>
<dbReference type="FunFam" id="3.30.160.60:FF:000025">
    <property type="entry name" value="Spalt-like transcription factor 1"/>
    <property type="match status" value="1"/>
</dbReference>
<dbReference type="GO" id="GO:0008270">
    <property type="term" value="F:zinc ion binding"/>
    <property type="evidence" value="ECO:0007669"/>
    <property type="project" value="UniProtKB-KW"/>
</dbReference>
<dbReference type="SMART" id="SM00355">
    <property type="entry name" value="ZnF_C2H2"/>
    <property type="match status" value="1"/>
</dbReference>
<comment type="subcellular location">
    <subcellularLocation>
        <location evidence="1">Nucleus</location>
    </subcellularLocation>
</comment>
<dbReference type="PROSITE" id="PS50157">
    <property type="entry name" value="ZINC_FINGER_C2H2_2"/>
    <property type="match status" value="1"/>
</dbReference>
<dbReference type="GO" id="GO:0000978">
    <property type="term" value="F:RNA polymerase II cis-regulatory region sequence-specific DNA binding"/>
    <property type="evidence" value="ECO:0007669"/>
    <property type="project" value="TreeGrafter"/>
</dbReference>
<evidence type="ECO:0000313" key="13">
    <source>
        <dbReference type="Proteomes" id="UP000054359"/>
    </source>
</evidence>
<proteinExistence type="inferred from homology"/>
<organism evidence="12 13">
    <name type="scientific">Stegodyphus mimosarum</name>
    <name type="common">African social velvet spider</name>
    <dbReference type="NCBI Taxonomy" id="407821"/>
    <lineage>
        <taxon>Eukaryota</taxon>
        <taxon>Metazoa</taxon>
        <taxon>Ecdysozoa</taxon>
        <taxon>Arthropoda</taxon>
        <taxon>Chelicerata</taxon>
        <taxon>Arachnida</taxon>
        <taxon>Araneae</taxon>
        <taxon>Araneomorphae</taxon>
        <taxon>Entelegynae</taxon>
        <taxon>Eresoidea</taxon>
        <taxon>Eresidae</taxon>
        <taxon>Stegodyphus</taxon>
    </lineage>
</organism>
<evidence type="ECO:0000256" key="3">
    <source>
        <dbReference type="ARBA" id="ARBA00022737"/>
    </source>
</evidence>
<dbReference type="SUPFAM" id="SSF57667">
    <property type="entry name" value="beta-beta-alpha zinc fingers"/>
    <property type="match status" value="1"/>
</dbReference>
<keyword evidence="4 10" id="KW-0863">Zinc-finger</keyword>
<dbReference type="OrthoDB" id="3437960at2759"/>
<dbReference type="InterPro" id="IPR013087">
    <property type="entry name" value="Znf_C2H2_type"/>
</dbReference>
<dbReference type="Proteomes" id="UP000054359">
    <property type="component" value="Unassembled WGS sequence"/>
</dbReference>
<evidence type="ECO:0000256" key="10">
    <source>
        <dbReference type="PROSITE-ProRule" id="PRU00042"/>
    </source>
</evidence>
<evidence type="ECO:0000256" key="5">
    <source>
        <dbReference type="ARBA" id="ARBA00022833"/>
    </source>
</evidence>
<keyword evidence="5" id="KW-0862">Zinc</keyword>
<evidence type="ECO:0000259" key="11">
    <source>
        <dbReference type="PROSITE" id="PS50157"/>
    </source>
</evidence>
<dbReference type="STRING" id="407821.A0A087UWH4"/>
<name>A0A087UWH4_STEMI</name>
<dbReference type="InterPro" id="IPR051565">
    <property type="entry name" value="Sal_C2H2-zinc-finger"/>
</dbReference>
<evidence type="ECO:0000313" key="12">
    <source>
        <dbReference type="EMBL" id="KFM81713.1"/>
    </source>
</evidence>
<evidence type="ECO:0000256" key="2">
    <source>
        <dbReference type="ARBA" id="ARBA00022723"/>
    </source>
</evidence>
<dbReference type="PROSITE" id="PS00028">
    <property type="entry name" value="ZINC_FINGER_C2H2_1"/>
    <property type="match status" value="1"/>
</dbReference>
<dbReference type="EMBL" id="KK121997">
    <property type="protein sequence ID" value="KFM81713.1"/>
    <property type="molecule type" value="Genomic_DNA"/>
</dbReference>
<evidence type="ECO:0000256" key="6">
    <source>
        <dbReference type="ARBA" id="ARBA00023015"/>
    </source>
</evidence>
<sequence>MYTHTGERPHKCQICSNEFTTRGNLKRHLLVHEDNGI</sequence>
<keyword evidence="7" id="KW-0804">Transcription</keyword>
<evidence type="ECO:0000256" key="7">
    <source>
        <dbReference type="ARBA" id="ARBA00023163"/>
    </source>
</evidence>
<keyword evidence="8" id="KW-0539">Nucleus</keyword>
<protein>
    <submittedName>
        <fullName evidence="12">Sal-like protein 3</fullName>
    </submittedName>
</protein>
<dbReference type="InterPro" id="IPR036236">
    <property type="entry name" value="Znf_C2H2_sf"/>
</dbReference>
<dbReference type="GO" id="GO:0005634">
    <property type="term" value="C:nucleus"/>
    <property type="evidence" value="ECO:0007669"/>
    <property type="project" value="UniProtKB-SubCell"/>
</dbReference>